<dbReference type="PANTHER" id="PTHR31319">
    <property type="entry name" value="ZINC FINGER PROTEIN CONSTANS-LIKE 4"/>
    <property type="match status" value="1"/>
</dbReference>
<evidence type="ECO:0000256" key="2">
    <source>
        <dbReference type="ARBA" id="ARBA00023242"/>
    </source>
</evidence>
<dbReference type="GO" id="GO:0003700">
    <property type="term" value="F:DNA-binding transcription factor activity"/>
    <property type="evidence" value="ECO:0007669"/>
    <property type="project" value="TreeGrafter"/>
</dbReference>
<keyword evidence="6" id="KW-1185">Reference proteome</keyword>
<name>A0AAV5DNR1_ELECO</name>
<dbReference type="InterPro" id="IPR010402">
    <property type="entry name" value="CCT_domain"/>
</dbReference>
<reference evidence="5" key="1">
    <citation type="journal article" date="2018" name="DNA Res.">
        <title>Multiple hybrid de novo genome assembly of finger millet, an orphan allotetraploid crop.</title>
        <authorList>
            <person name="Hatakeyama M."/>
            <person name="Aluri S."/>
            <person name="Balachadran M.T."/>
            <person name="Sivarajan S.R."/>
            <person name="Patrignani A."/>
            <person name="Gruter S."/>
            <person name="Poveda L."/>
            <person name="Shimizu-Inatsugi R."/>
            <person name="Baeten J."/>
            <person name="Francoijs K.J."/>
            <person name="Nataraja K.N."/>
            <person name="Reddy Y.A.N."/>
            <person name="Phadnis S."/>
            <person name="Ravikumar R.L."/>
            <person name="Schlapbach R."/>
            <person name="Sreeman S.M."/>
            <person name="Shimizu K.K."/>
        </authorList>
    </citation>
    <scope>NUCLEOTIDE SEQUENCE</scope>
</reference>
<dbReference type="Pfam" id="PF06203">
    <property type="entry name" value="CCT"/>
    <property type="match status" value="1"/>
</dbReference>
<sequence>MCVYFCILQQTLAKQRCNDPVPHLVLSTEKREHRFSSTAISQAASSMSRPSCITCGVNAAASKCQHHLLDGGADDHKNRSFSIFPDLHDHHQLGLQPPPGGLWHEFQFLGQSDHESVAWLFDDNPPPTMGGGGGDRSPAAENYRFNGITLEVSLAQREVDANLGLPGSCGGQLITEPAASATIMSFCGSKFTDAASSRRRDPILFDGQLQRPIDPSVEREAKVMRYKEKKKRRCYEKQIRYESRKAYAEMRPRVKGRFAKVPETAASRQPTLATTCYDPSRLHLGRRFH</sequence>
<dbReference type="PROSITE" id="PS51017">
    <property type="entry name" value="CCT"/>
    <property type="match status" value="1"/>
</dbReference>
<comment type="subcellular location">
    <subcellularLocation>
        <location evidence="1 3">Nucleus</location>
    </subcellularLocation>
</comment>
<evidence type="ECO:0000256" key="1">
    <source>
        <dbReference type="ARBA" id="ARBA00004123"/>
    </source>
</evidence>
<comment type="caution">
    <text evidence="5">The sequence shown here is derived from an EMBL/GenBank/DDBJ whole genome shotgun (WGS) entry which is preliminary data.</text>
</comment>
<dbReference type="Proteomes" id="UP001054889">
    <property type="component" value="Unassembled WGS sequence"/>
</dbReference>
<evidence type="ECO:0000256" key="3">
    <source>
        <dbReference type="PROSITE-ProRule" id="PRU00357"/>
    </source>
</evidence>
<gene>
    <name evidence="5" type="primary">ga30202</name>
    <name evidence="5" type="ORF">PR202_ga30202</name>
</gene>
<evidence type="ECO:0000259" key="4">
    <source>
        <dbReference type="PROSITE" id="PS51017"/>
    </source>
</evidence>
<dbReference type="GO" id="GO:0005634">
    <property type="term" value="C:nucleus"/>
    <property type="evidence" value="ECO:0007669"/>
    <property type="project" value="UniProtKB-SubCell"/>
</dbReference>
<proteinExistence type="predicted"/>
<organism evidence="5 6">
    <name type="scientific">Eleusine coracana subsp. coracana</name>
    <dbReference type="NCBI Taxonomy" id="191504"/>
    <lineage>
        <taxon>Eukaryota</taxon>
        <taxon>Viridiplantae</taxon>
        <taxon>Streptophyta</taxon>
        <taxon>Embryophyta</taxon>
        <taxon>Tracheophyta</taxon>
        <taxon>Spermatophyta</taxon>
        <taxon>Magnoliopsida</taxon>
        <taxon>Liliopsida</taxon>
        <taxon>Poales</taxon>
        <taxon>Poaceae</taxon>
        <taxon>PACMAD clade</taxon>
        <taxon>Chloridoideae</taxon>
        <taxon>Cynodonteae</taxon>
        <taxon>Eleusininae</taxon>
        <taxon>Eleusine</taxon>
    </lineage>
</organism>
<dbReference type="InterPro" id="IPR045281">
    <property type="entry name" value="CONSTANS-like"/>
</dbReference>
<keyword evidence="2 3" id="KW-0539">Nucleus</keyword>
<accession>A0AAV5DNR1</accession>
<dbReference type="PANTHER" id="PTHR31319:SF98">
    <property type="entry name" value="TRANSCRIPTION FACTOR GHD7"/>
    <property type="match status" value="1"/>
</dbReference>
<evidence type="ECO:0000313" key="6">
    <source>
        <dbReference type="Proteomes" id="UP001054889"/>
    </source>
</evidence>
<dbReference type="AlphaFoldDB" id="A0AAV5DNR1"/>
<feature type="domain" description="CCT" evidence="4">
    <location>
        <begin position="219"/>
        <end position="261"/>
    </location>
</feature>
<evidence type="ECO:0000313" key="5">
    <source>
        <dbReference type="EMBL" id="GJN11962.1"/>
    </source>
</evidence>
<protein>
    <recommendedName>
        <fullName evidence="4">CCT domain-containing protein</fullName>
    </recommendedName>
</protein>
<dbReference type="EMBL" id="BQKI01000021">
    <property type="protein sequence ID" value="GJN11962.1"/>
    <property type="molecule type" value="Genomic_DNA"/>
</dbReference>
<dbReference type="GO" id="GO:0009909">
    <property type="term" value="P:regulation of flower development"/>
    <property type="evidence" value="ECO:0007669"/>
    <property type="project" value="InterPro"/>
</dbReference>
<reference evidence="5" key="2">
    <citation type="submission" date="2021-12" db="EMBL/GenBank/DDBJ databases">
        <title>Resequencing data analysis of finger millet.</title>
        <authorList>
            <person name="Hatakeyama M."/>
            <person name="Aluri S."/>
            <person name="Balachadran M.T."/>
            <person name="Sivarajan S.R."/>
            <person name="Poveda L."/>
            <person name="Shimizu-Inatsugi R."/>
            <person name="Schlapbach R."/>
            <person name="Sreeman S.M."/>
            <person name="Shimizu K.K."/>
        </authorList>
    </citation>
    <scope>NUCLEOTIDE SEQUENCE</scope>
</reference>